<evidence type="ECO:0000313" key="7">
    <source>
        <dbReference type="EMBL" id="KKU10309.1"/>
    </source>
</evidence>
<feature type="transmembrane region" description="Helical" evidence="5">
    <location>
        <begin position="363"/>
        <end position="381"/>
    </location>
</feature>
<dbReference type="InterPro" id="IPR053160">
    <property type="entry name" value="MFS_DHA3_Transporter"/>
</dbReference>
<keyword evidence="3 5" id="KW-1133">Transmembrane helix</keyword>
<feature type="transmembrane region" description="Helical" evidence="5">
    <location>
        <begin position="275"/>
        <end position="296"/>
    </location>
</feature>
<reference evidence="7 8" key="1">
    <citation type="journal article" date="2015" name="Nature">
        <title>rRNA introns, odd ribosomes, and small enigmatic genomes across a large radiation of phyla.</title>
        <authorList>
            <person name="Brown C.T."/>
            <person name="Hug L.A."/>
            <person name="Thomas B.C."/>
            <person name="Sharon I."/>
            <person name="Castelle C.J."/>
            <person name="Singh A."/>
            <person name="Wilkins M.J."/>
            <person name="Williams K.H."/>
            <person name="Banfield J.F."/>
        </authorList>
    </citation>
    <scope>NUCLEOTIDE SEQUENCE [LARGE SCALE GENOMIC DNA]</scope>
</reference>
<dbReference type="InterPro" id="IPR020846">
    <property type="entry name" value="MFS_dom"/>
</dbReference>
<dbReference type="InterPro" id="IPR036259">
    <property type="entry name" value="MFS_trans_sf"/>
</dbReference>
<dbReference type="GO" id="GO:0022857">
    <property type="term" value="F:transmembrane transporter activity"/>
    <property type="evidence" value="ECO:0007669"/>
    <property type="project" value="InterPro"/>
</dbReference>
<name>A0A0G1MQ48_9BACT</name>
<feature type="transmembrane region" description="Helical" evidence="5">
    <location>
        <begin position="73"/>
        <end position="95"/>
    </location>
</feature>
<dbReference type="Gene3D" id="1.20.1250.20">
    <property type="entry name" value="MFS general substrate transporter like domains"/>
    <property type="match status" value="1"/>
</dbReference>
<dbReference type="Proteomes" id="UP000034329">
    <property type="component" value="Unassembled WGS sequence"/>
</dbReference>
<evidence type="ECO:0000256" key="4">
    <source>
        <dbReference type="ARBA" id="ARBA00023136"/>
    </source>
</evidence>
<dbReference type="PANTHER" id="PTHR23530:SF1">
    <property type="entry name" value="PERMEASE, MAJOR FACILITATOR SUPERFAMILY-RELATED"/>
    <property type="match status" value="1"/>
</dbReference>
<dbReference type="GO" id="GO:0016020">
    <property type="term" value="C:membrane"/>
    <property type="evidence" value="ECO:0007669"/>
    <property type="project" value="UniProtKB-SubCell"/>
</dbReference>
<proteinExistence type="predicted"/>
<feature type="domain" description="Major facilitator superfamily (MFS) profile" evidence="6">
    <location>
        <begin position="1"/>
        <end position="386"/>
    </location>
</feature>
<feature type="transmembrane region" description="Helical" evidence="5">
    <location>
        <begin position="38"/>
        <end position="61"/>
    </location>
</feature>
<evidence type="ECO:0000256" key="5">
    <source>
        <dbReference type="SAM" id="Phobius"/>
    </source>
</evidence>
<dbReference type="PANTHER" id="PTHR23530">
    <property type="entry name" value="TRANSPORT PROTEIN-RELATED"/>
    <property type="match status" value="1"/>
</dbReference>
<dbReference type="InterPro" id="IPR005829">
    <property type="entry name" value="Sugar_transporter_CS"/>
</dbReference>
<dbReference type="PROSITE" id="PS00216">
    <property type="entry name" value="SUGAR_TRANSPORT_1"/>
    <property type="match status" value="1"/>
</dbReference>
<comment type="caution">
    <text evidence="7">The sequence shown here is derived from an EMBL/GenBank/DDBJ whole genome shotgun (WGS) entry which is preliminary data.</text>
</comment>
<dbReference type="Pfam" id="PF07690">
    <property type="entry name" value="MFS_1"/>
    <property type="match status" value="1"/>
</dbReference>
<evidence type="ECO:0000256" key="2">
    <source>
        <dbReference type="ARBA" id="ARBA00022692"/>
    </source>
</evidence>
<evidence type="ECO:0000256" key="1">
    <source>
        <dbReference type="ARBA" id="ARBA00004141"/>
    </source>
</evidence>
<gene>
    <name evidence="7" type="ORF">UX13_C0015G0018</name>
</gene>
<feature type="transmembrane region" description="Helical" evidence="5">
    <location>
        <begin position="162"/>
        <end position="182"/>
    </location>
</feature>
<organism evidence="7 8">
    <name type="scientific">Candidatus Woesebacteria bacterium GW2011_GWB1_45_5</name>
    <dbReference type="NCBI Taxonomy" id="1618581"/>
    <lineage>
        <taxon>Bacteria</taxon>
        <taxon>Candidatus Woeseibacteriota</taxon>
    </lineage>
</organism>
<dbReference type="EMBL" id="LCLA01000015">
    <property type="protein sequence ID" value="KKU10309.1"/>
    <property type="molecule type" value="Genomic_DNA"/>
</dbReference>
<comment type="subcellular location">
    <subcellularLocation>
        <location evidence="1">Membrane</location>
        <topology evidence="1">Multi-pass membrane protein</topology>
    </subcellularLocation>
</comment>
<dbReference type="AlphaFoldDB" id="A0A0G1MQ48"/>
<keyword evidence="4 5" id="KW-0472">Membrane</keyword>
<feature type="transmembrane region" description="Helical" evidence="5">
    <location>
        <begin position="241"/>
        <end position="263"/>
    </location>
</feature>
<accession>A0A0G1MQ48</accession>
<evidence type="ECO:0000259" key="6">
    <source>
        <dbReference type="PROSITE" id="PS50850"/>
    </source>
</evidence>
<sequence>MLAMHKNIKLLAWFNFFTDFSFFSPIAIIYFSRIAGSFASGMSIFSVTMVSSAIFEVPTGIFSDYIGRRKTMVLGAVSAALSIAFYALGFSYIWLVAGALFEGLSRSFYSGNNNALLYDTLRESNSEKEYHDFLGKTSSSFQMGLAISAAIGSIVAQFSFPLAVWLTFVPKLFCIFVAMFIVEPKLFKKSASNIFHHLSESVKHFIRNRKLRLLSISSTYSWALSESGFQFRSAFVNTVWPIWAIGIASMLSYIGATVSFYFSGKVIRKFGELKTLIIGSVYSKISSIIALVYPTVASPAIMTTNSVFFGTGTVAENSLLQKEFTHDQRATMGSLNSLASCLAFGAVSIALGFVADKIGPAKALLLIAVAGIPTILIYIKLFEDEAN</sequence>
<keyword evidence="2 5" id="KW-0812">Transmembrane</keyword>
<evidence type="ECO:0000256" key="3">
    <source>
        <dbReference type="ARBA" id="ARBA00022989"/>
    </source>
</evidence>
<dbReference type="SUPFAM" id="SSF103473">
    <property type="entry name" value="MFS general substrate transporter"/>
    <property type="match status" value="1"/>
</dbReference>
<protein>
    <recommendedName>
        <fullName evidence="6">Major facilitator superfamily (MFS) profile domain-containing protein</fullName>
    </recommendedName>
</protein>
<evidence type="ECO:0000313" key="8">
    <source>
        <dbReference type="Proteomes" id="UP000034329"/>
    </source>
</evidence>
<dbReference type="InterPro" id="IPR011701">
    <property type="entry name" value="MFS"/>
</dbReference>
<dbReference type="PROSITE" id="PS50850">
    <property type="entry name" value="MFS"/>
    <property type="match status" value="1"/>
</dbReference>
<feature type="transmembrane region" description="Helical" evidence="5">
    <location>
        <begin position="12"/>
        <end position="32"/>
    </location>
</feature>
<feature type="transmembrane region" description="Helical" evidence="5">
    <location>
        <begin position="337"/>
        <end position="356"/>
    </location>
</feature>